<feature type="compositionally biased region" description="Polar residues" evidence="1">
    <location>
        <begin position="7"/>
        <end position="16"/>
    </location>
</feature>
<sequence>MHFYDDTTASQNGTTETPKHLENLNGLPNTFAVRSHKKQRKSCNNDTLQKIMRKNIQDNPRASKRAIYHAAFEVLSIGLNVVCARCSFSFLTKTTLYCQEAVKDITCFAYKDG</sequence>
<dbReference type="Pfam" id="PF04155">
    <property type="entry name" value="Ground-like"/>
    <property type="match status" value="1"/>
</dbReference>
<dbReference type="AlphaFoldDB" id="A0A914EG57"/>
<dbReference type="Proteomes" id="UP000887540">
    <property type="component" value="Unplaced"/>
</dbReference>
<evidence type="ECO:0000256" key="1">
    <source>
        <dbReference type="SAM" id="MobiDB-lite"/>
    </source>
</evidence>
<keyword evidence="3" id="KW-1185">Reference proteome</keyword>
<protein>
    <submittedName>
        <fullName evidence="4">Ground-like domain-containing protein</fullName>
    </submittedName>
</protein>
<evidence type="ECO:0000313" key="4">
    <source>
        <dbReference type="WBParaSite" id="ACRNAN_scaffold786.g28099.t1"/>
    </source>
</evidence>
<name>A0A914EG57_9BILA</name>
<accession>A0A914EG57</accession>
<dbReference type="InterPro" id="IPR007284">
    <property type="entry name" value="Ground-like_dom"/>
</dbReference>
<proteinExistence type="predicted"/>
<organism evidence="3 4">
    <name type="scientific">Acrobeloides nanus</name>
    <dbReference type="NCBI Taxonomy" id="290746"/>
    <lineage>
        <taxon>Eukaryota</taxon>
        <taxon>Metazoa</taxon>
        <taxon>Ecdysozoa</taxon>
        <taxon>Nematoda</taxon>
        <taxon>Chromadorea</taxon>
        <taxon>Rhabditida</taxon>
        <taxon>Tylenchina</taxon>
        <taxon>Cephalobomorpha</taxon>
        <taxon>Cephaloboidea</taxon>
        <taxon>Cephalobidae</taxon>
        <taxon>Acrobeloides</taxon>
    </lineage>
</organism>
<evidence type="ECO:0000259" key="2">
    <source>
        <dbReference type="Pfam" id="PF04155"/>
    </source>
</evidence>
<feature type="region of interest" description="Disordered" evidence="1">
    <location>
        <begin position="1"/>
        <end position="25"/>
    </location>
</feature>
<evidence type="ECO:0000313" key="3">
    <source>
        <dbReference type="Proteomes" id="UP000887540"/>
    </source>
</evidence>
<reference evidence="4" key="1">
    <citation type="submission" date="2022-11" db="UniProtKB">
        <authorList>
            <consortium name="WormBaseParasite"/>
        </authorList>
    </citation>
    <scope>IDENTIFICATION</scope>
</reference>
<dbReference type="WBParaSite" id="ACRNAN_scaffold786.g28099.t1">
    <property type="protein sequence ID" value="ACRNAN_scaffold786.g28099.t1"/>
    <property type="gene ID" value="ACRNAN_scaffold786.g28099"/>
</dbReference>
<feature type="domain" description="Ground-like" evidence="2">
    <location>
        <begin position="42"/>
        <end position="110"/>
    </location>
</feature>